<feature type="region of interest" description="Disordered" evidence="1">
    <location>
        <begin position="237"/>
        <end position="264"/>
    </location>
</feature>
<comment type="caution">
    <text evidence="3">The sequence shown here is derived from an EMBL/GenBank/DDBJ whole genome shotgun (WGS) entry which is preliminary data.</text>
</comment>
<dbReference type="Pfam" id="PF10988">
    <property type="entry name" value="DUF2807"/>
    <property type="match status" value="1"/>
</dbReference>
<dbReference type="PANTHER" id="PTHR39200">
    <property type="entry name" value="HYPOTHETICAL EXPORTED PROTEIN"/>
    <property type="match status" value="1"/>
</dbReference>
<evidence type="ECO:0000256" key="1">
    <source>
        <dbReference type="SAM" id="MobiDB-lite"/>
    </source>
</evidence>
<sequence>MAFFIFTVTSSRKPSSKNKTKHTMKKIDFKILILIAAVSVTLFSSCRRFRCIKGKGEIRTESRKMKSFTKIDVSGGYRVVLKQDSSEAISISIDDNLMKYVETTIEGNTLTVHSRKNICPSGEATLTIGVKNLDGIAAAGAVDFKSDGRLNTKDLDIDLSGSTKIDIELNAAKVHTSASGSSEIYLKGQAASHDIDMSGSGKVEALDFVVGKYKISTSGASECKINVLNELDVHTSGSSDIQYRGNPGKVNNDQSGASSVKKIN</sequence>
<dbReference type="AlphaFoldDB" id="A0A4Y8A9N1"/>
<proteinExistence type="predicted"/>
<accession>A0A4Y8A9N1</accession>
<feature type="compositionally biased region" description="Polar residues" evidence="1">
    <location>
        <begin position="249"/>
        <end position="258"/>
    </location>
</feature>
<dbReference type="PANTHER" id="PTHR39200:SF1">
    <property type="entry name" value="AUTO-TRANSPORTER ADHESIN HEAD GIN DOMAIN-CONTAINING PROTEIN-RELATED"/>
    <property type="match status" value="1"/>
</dbReference>
<dbReference type="InterPro" id="IPR021255">
    <property type="entry name" value="DUF2807"/>
</dbReference>
<evidence type="ECO:0000313" key="3">
    <source>
        <dbReference type="EMBL" id="TEW64594.1"/>
    </source>
</evidence>
<feature type="domain" description="Putative auto-transporter adhesin head GIN" evidence="2">
    <location>
        <begin position="68"/>
        <end position="247"/>
    </location>
</feature>
<dbReference type="Proteomes" id="UP000297248">
    <property type="component" value="Unassembled WGS sequence"/>
</dbReference>
<organism evidence="3 4">
    <name type="scientific">Mucilaginibacter phyllosphaerae</name>
    <dbReference type="NCBI Taxonomy" id="1812349"/>
    <lineage>
        <taxon>Bacteria</taxon>
        <taxon>Pseudomonadati</taxon>
        <taxon>Bacteroidota</taxon>
        <taxon>Sphingobacteriia</taxon>
        <taxon>Sphingobacteriales</taxon>
        <taxon>Sphingobacteriaceae</taxon>
        <taxon>Mucilaginibacter</taxon>
    </lineage>
</organism>
<reference evidence="3 4" key="1">
    <citation type="journal article" date="2016" name="Int. J. Syst. Evol. Microbiol.">
        <title>Proposal of Mucilaginibacter phyllosphaerae sp. nov. isolated from the phyllosphere of Galium album.</title>
        <authorList>
            <person name="Aydogan E.L."/>
            <person name="Busse H.J."/>
            <person name="Moser G."/>
            <person name="Muller C."/>
            <person name="Kampfer P."/>
            <person name="Glaeser S.P."/>
        </authorList>
    </citation>
    <scope>NUCLEOTIDE SEQUENCE [LARGE SCALE GENOMIC DNA]</scope>
    <source>
        <strain evidence="3 4">PP-F2FG21</strain>
    </source>
</reference>
<dbReference type="EMBL" id="SNQG01000006">
    <property type="protein sequence ID" value="TEW64594.1"/>
    <property type="molecule type" value="Genomic_DNA"/>
</dbReference>
<protein>
    <submittedName>
        <fullName evidence="3">DUF2807 domain-containing protein</fullName>
    </submittedName>
</protein>
<gene>
    <name evidence="3" type="ORF">E2R65_16390</name>
</gene>
<name>A0A4Y8A9N1_9SPHI</name>
<evidence type="ECO:0000259" key="2">
    <source>
        <dbReference type="Pfam" id="PF10988"/>
    </source>
</evidence>
<dbReference type="Gene3D" id="2.160.20.120">
    <property type="match status" value="1"/>
</dbReference>
<evidence type="ECO:0000313" key="4">
    <source>
        <dbReference type="Proteomes" id="UP000297248"/>
    </source>
</evidence>